<feature type="domain" description="DUF7344" evidence="1">
    <location>
        <begin position="17"/>
        <end position="87"/>
    </location>
</feature>
<name>A0A0W1RWG5_9EURY</name>
<dbReference type="Proteomes" id="UP000053157">
    <property type="component" value="Unassembled WGS sequence"/>
</dbReference>
<sequence length="114" mass="13049">MSAKKSVEAGDSLSELFDALRHVYRRRILMTVAQQNSQDEDDITSESIADGNDDALEHLQLELYHIHLPKLADAGFIDWDRDSGVITRGPRFGEIEPLLRLMHNHQDELPDDWP</sequence>
<dbReference type="AlphaFoldDB" id="A0A0W1RWG5"/>
<dbReference type="Pfam" id="PF24035">
    <property type="entry name" value="DUF7344"/>
    <property type="match status" value="1"/>
</dbReference>
<dbReference type="RefSeq" id="WP_058573190.1">
    <property type="nucleotide sequence ID" value="NZ_LOPV01000478.1"/>
</dbReference>
<dbReference type="EMBL" id="LOPV01000478">
    <property type="protein sequence ID" value="KTG18023.1"/>
    <property type="molecule type" value="Genomic_DNA"/>
</dbReference>
<protein>
    <recommendedName>
        <fullName evidence="1">DUF7344 domain-containing protein</fullName>
    </recommendedName>
</protein>
<proteinExistence type="predicted"/>
<gene>
    <name evidence="2" type="ORF">AUR66_18410</name>
</gene>
<reference evidence="2 3" key="1">
    <citation type="submission" date="2015-12" db="EMBL/GenBank/DDBJ databases">
        <title>Haloferax profundi sp. nov. isolated from the Discovery deep brine-seawater interface in the Red Sea.</title>
        <authorList>
            <person name="Zhang G."/>
            <person name="Stingl U."/>
            <person name="Rashid M."/>
        </authorList>
    </citation>
    <scope>NUCLEOTIDE SEQUENCE [LARGE SCALE GENOMIC DNA]</scope>
    <source>
        <strain evidence="2 3">SB29</strain>
    </source>
</reference>
<accession>A0A0W1RWG5</accession>
<comment type="caution">
    <text evidence="2">The sequence shown here is derived from an EMBL/GenBank/DDBJ whole genome shotgun (WGS) entry which is preliminary data.</text>
</comment>
<dbReference type="InterPro" id="IPR036388">
    <property type="entry name" value="WH-like_DNA-bd_sf"/>
</dbReference>
<organism evidence="2 3">
    <name type="scientific">Haloferax profundi</name>
    <dbReference type="NCBI Taxonomy" id="1544718"/>
    <lineage>
        <taxon>Archaea</taxon>
        <taxon>Methanobacteriati</taxon>
        <taxon>Methanobacteriota</taxon>
        <taxon>Stenosarchaea group</taxon>
        <taxon>Halobacteria</taxon>
        <taxon>Halobacteriales</taxon>
        <taxon>Haloferacaceae</taxon>
        <taxon>Haloferax</taxon>
    </lineage>
</organism>
<dbReference type="Gene3D" id="1.10.10.10">
    <property type="entry name" value="Winged helix-like DNA-binding domain superfamily/Winged helix DNA-binding domain"/>
    <property type="match status" value="1"/>
</dbReference>
<dbReference type="OrthoDB" id="247722at2157"/>
<evidence type="ECO:0000259" key="1">
    <source>
        <dbReference type="Pfam" id="PF24035"/>
    </source>
</evidence>
<dbReference type="InterPro" id="IPR055768">
    <property type="entry name" value="DUF7344"/>
</dbReference>
<evidence type="ECO:0000313" key="2">
    <source>
        <dbReference type="EMBL" id="KTG18023.1"/>
    </source>
</evidence>
<evidence type="ECO:0000313" key="3">
    <source>
        <dbReference type="Proteomes" id="UP000053157"/>
    </source>
</evidence>
<keyword evidence="3" id="KW-1185">Reference proteome</keyword>